<proteinExistence type="predicted"/>
<organism evidence="3 4">
    <name type="scientific">Bdellovibrio reynosensis</name>
    <dbReference type="NCBI Taxonomy" id="2835041"/>
    <lineage>
        <taxon>Bacteria</taxon>
        <taxon>Pseudomonadati</taxon>
        <taxon>Bdellovibrionota</taxon>
        <taxon>Bdellovibrionia</taxon>
        <taxon>Bdellovibrionales</taxon>
        <taxon>Pseudobdellovibrionaceae</taxon>
        <taxon>Bdellovibrio</taxon>
    </lineage>
</organism>
<name>A0ABY4CD64_9BACT</name>
<feature type="chain" id="PRO_5047272318" evidence="2">
    <location>
        <begin position="18"/>
        <end position="352"/>
    </location>
</feature>
<dbReference type="RefSeq" id="WP_243540719.1">
    <property type="nucleotide sequence ID" value="NZ_CP093442.1"/>
</dbReference>
<protein>
    <submittedName>
        <fullName evidence="3">Uncharacterized protein</fullName>
    </submittedName>
</protein>
<keyword evidence="4" id="KW-1185">Reference proteome</keyword>
<evidence type="ECO:0000256" key="1">
    <source>
        <dbReference type="SAM" id="MobiDB-lite"/>
    </source>
</evidence>
<feature type="signal peptide" evidence="2">
    <location>
        <begin position="1"/>
        <end position="17"/>
    </location>
</feature>
<sequence length="352" mass="40084">MKMLVLLALIVSPAALAQKAGPPIPPKAPVSCQVTHPTELVWQAPDKSTWTGACAGTKPHGYGWYKFDLSKDGYQTSRVEILLELKNGEVANTYYYAKMFTDEQLSFQGFAQLGGYQIEEATCLNSTECSRIADTLKNGIKPPMPPAPPAKEDPKEKEPTVPDFAPPYRSRAEAHEKFFTAIDTVRTHFFKKAYEAGEDTEAFWNAISRFQENFALYAQFICQRNKQELENCEIYQYEAAGRSLHALLNGKKGREMVFSHTHYQTLAVNCDDSSEHAYMECWYRKLDQFANKIAQRHPNGTRFAKEAFGHYADALSILYTNYSGGSYRFERAAFYEQFLFFLHEQANTNWTN</sequence>
<dbReference type="EMBL" id="CP093442">
    <property type="protein sequence ID" value="UOF02900.1"/>
    <property type="molecule type" value="Genomic_DNA"/>
</dbReference>
<feature type="compositionally biased region" description="Basic and acidic residues" evidence="1">
    <location>
        <begin position="150"/>
        <end position="160"/>
    </location>
</feature>
<dbReference type="Proteomes" id="UP000830116">
    <property type="component" value="Chromosome"/>
</dbReference>
<evidence type="ECO:0000256" key="2">
    <source>
        <dbReference type="SAM" id="SignalP"/>
    </source>
</evidence>
<accession>A0ABY4CD64</accession>
<evidence type="ECO:0000313" key="4">
    <source>
        <dbReference type="Proteomes" id="UP000830116"/>
    </source>
</evidence>
<feature type="region of interest" description="Disordered" evidence="1">
    <location>
        <begin position="137"/>
        <end position="165"/>
    </location>
</feature>
<gene>
    <name evidence="3" type="ORF">MNR06_08030</name>
</gene>
<evidence type="ECO:0000313" key="3">
    <source>
        <dbReference type="EMBL" id="UOF02900.1"/>
    </source>
</evidence>
<keyword evidence="2" id="KW-0732">Signal</keyword>
<reference evidence="3" key="1">
    <citation type="submission" date="2022-03" db="EMBL/GenBank/DDBJ databases">
        <title>Genome Identification and Characterization of new species Bdellovibrio reynosense LBG001 sp. nov. from a Mexico soil sample.</title>
        <authorList>
            <person name="Camilli A."/>
            <person name="Ajao Y."/>
            <person name="Guo X."/>
        </authorList>
    </citation>
    <scope>NUCLEOTIDE SEQUENCE</scope>
    <source>
        <strain evidence="3">LBG001</strain>
    </source>
</reference>